<proteinExistence type="predicted"/>
<dbReference type="PANTHER" id="PTHR46125">
    <property type="entry name" value="GATA TRANSCRIPTION FACTOR 28"/>
    <property type="match status" value="1"/>
</dbReference>
<dbReference type="GO" id="GO:0008270">
    <property type="term" value="F:zinc ion binding"/>
    <property type="evidence" value="ECO:0007669"/>
    <property type="project" value="InterPro"/>
</dbReference>
<dbReference type="SMART" id="SM00401">
    <property type="entry name" value="ZnF_GATA"/>
    <property type="match status" value="1"/>
</dbReference>
<dbReference type="PANTHER" id="PTHR46125:SF24">
    <property type="entry name" value="GATA TRANSCRIPTION FACTOR 18"/>
    <property type="match status" value="1"/>
</dbReference>
<dbReference type="Pfam" id="PF00320">
    <property type="entry name" value="GATA"/>
    <property type="match status" value="1"/>
</dbReference>
<dbReference type="AlphaFoldDB" id="A0A444EXR1"/>
<reference evidence="1" key="1">
    <citation type="journal article" date="2018" name="Data Brief">
        <title>Genome sequence data from 17 accessions of Ensete ventricosum, a staple food crop for millions in Ethiopia.</title>
        <authorList>
            <person name="Yemataw Z."/>
            <person name="Muzemil S."/>
            <person name="Ambachew D."/>
            <person name="Tripathi L."/>
            <person name="Tesfaye K."/>
            <person name="Chala A."/>
            <person name="Farbos A."/>
            <person name="O'Neill P."/>
            <person name="Moore K."/>
            <person name="Grant M."/>
            <person name="Studholme D.J."/>
        </authorList>
    </citation>
    <scope>NUCLEOTIDE SEQUENCE [LARGE SCALE GENOMIC DNA]</scope>
    <source>
        <tissue evidence="1">Leaf</tissue>
    </source>
</reference>
<sequence length="140" mass="15026">MHCTCSQSSDDTSHGLPILFTCGGDGCSATDATALLRLPSLTVARAHPSPRHRRRASHLANFNLLGVDAMQFEQDQDLEVHDNTGDDPSEVPPRCVRCGISANATPHMRRGPEGPRTLCNACGIAWTKVGTSNFLFLVLG</sequence>
<dbReference type="InterPro" id="IPR045280">
    <property type="entry name" value="TIFY-like"/>
</dbReference>
<evidence type="ECO:0000313" key="1">
    <source>
        <dbReference type="EMBL" id="RZR71423.1"/>
    </source>
</evidence>
<dbReference type="InterPro" id="IPR013088">
    <property type="entry name" value="Znf_NHR/GATA"/>
</dbReference>
<accession>A0A444EXR1</accession>
<dbReference type="Gene3D" id="3.30.50.10">
    <property type="entry name" value="Erythroid Transcription Factor GATA-1, subunit A"/>
    <property type="match status" value="1"/>
</dbReference>
<dbReference type="Proteomes" id="UP000290560">
    <property type="component" value="Unassembled WGS sequence"/>
</dbReference>
<dbReference type="GO" id="GO:0006355">
    <property type="term" value="P:regulation of DNA-templated transcription"/>
    <property type="evidence" value="ECO:0007669"/>
    <property type="project" value="InterPro"/>
</dbReference>
<name>A0A444EXR1_ENSVE</name>
<gene>
    <name evidence="1" type="ORF">BHM03_00004989</name>
</gene>
<protein>
    <submittedName>
        <fullName evidence="1">Uncharacterized protein</fullName>
    </submittedName>
</protein>
<dbReference type="InterPro" id="IPR000679">
    <property type="entry name" value="Znf_GATA"/>
</dbReference>
<organism evidence="1">
    <name type="scientific">Ensete ventricosum</name>
    <name type="common">Abyssinian banana</name>
    <name type="synonym">Musa ensete</name>
    <dbReference type="NCBI Taxonomy" id="4639"/>
    <lineage>
        <taxon>Eukaryota</taxon>
        <taxon>Viridiplantae</taxon>
        <taxon>Streptophyta</taxon>
        <taxon>Embryophyta</taxon>
        <taxon>Tracheophyta</taxon>
        <taxon>Spermatophyta</taxon>
        <taxon>Magnoliopsida</taxon>
        <taxon>Liliopsida</taxon>
        <taxon>Zingiberales</taxon>
        <taxon>Musaceae</taxon>
        <taxon>Ensete</taxon>
    </lineage>
</organism>
<dbReference type="SUPFAM" id="SSF57716">
    <property type="entry name" value="Glucocorticoid receptor-like (DNA-binding domain)"/>
    <property type="match status" value="1"/>
</dbReference>
<dbReference type="EMBL" id="KV875530">
    <property type="protein sequence ID" value="RZR71423.1"/>
    <property type="molecule type" value="Genomic_DNA"/>
</dbReference>
<dbReference type="GO" id="GO:0043565">
    <property type="term" value="F:sequence-specific DNA binding"/>
    <property type="evidence" value="ECO:0007669"/>
    <property type="project" value="InterPro"/>
</dbReference>